<keyword evidence="2" id="KW-0812">Transmembrane</keyword>
<name>A0A840ZNE2_9HYPH</name>
<keyword evidence="2" id="KW-1133">Transmembrane helix</keyword>
<proteinExistence type="predicted"/>
<organism evidence="3 4">
    <name type="scientific">Methylorubrum rhodinum</name>
    <dbReference type="NCBI Taxonomy" id="29428"/>
    <lineage>
        <taxon>Bacteria</taxon>
        <taxon>Pseudomonadati</taxon>
        <taxon>Pseudomonadota</taxon>
        <taxon>Alphaproteobacteria</taxon>
        <taxon>Hyphomicrobiales</taxon>
        <taxon>Methylobacteriaceae</taxon>
        <taxon>Methylorubrum</taxon>
    </lineage>
</organism>
<dbReference type="EMBL" id="JACHOP010000017">
    <property type="protein sequence ID" value="MBB5758840.1"/>
    <property type="molecule type" value="Genomic_DNA"/>
</dbReference>
<reference evidence="3 4" key="1">
    <citation type="submission" date="2020-08" db="EMBL/GenBank/DDBJ databases">
        <title>Genomic Encyclopedia of Type Strains, Phase IV (KMG-IV): sequencing the most valuable type-strain genomes for metagenomic binning, comparative biology and taxonomic classification.</title>
        <authorList>
            <person name="Goeker M."/>
        </authorList>
    </citation>
    <scope>NUCLEOTIDE SEQUENCE [LARGE SCALE GENOMIC DNA]</scope>
    <source>
        <strain evidence="3 4">DSM 2163</strain>
    </source>
</reference>
<dbReference type="Proteomes" id="UP000583454">
    <property type="component" value="Unassembled WGS sequence"/>
</dbReference>
<evidence type="ECO:0000256" key="1">
    <source>
        <dbReference type="SAM" id="MobiDB-lite"/>
    </source>
</evidence>
<gene>
    <name evidence="3" type="ORF">HNR00_003567</name>
</gene>
<evidence type="ECO:0000313" key="4">
    <source>
        <dbReference type="Proteomes" id="UP000583454"/>
    </source>
</evidence>
<comment type="caution">
    <text evidence="3">The sequence shown here is derived from an EMBL/GenBank/DDBJ whole genome shotgun (WGS) entry which is preliminary data.</text>
</comment>
<feature type="transmembrane region" description="Helical" evidence="2">
    <location>
        <begin position="18"/>
        <end position="40"/>
    </location>
</feature>
<sequence length="63" mass="7044">MTHPKVTALDILKARADAFYWAVMLGSGGGPSGIMSGHATPERRTRQQRRHAERQARKRRTTA</sequence>
<keyword evidence="2" id="KW-0472">Membrane</keyword>
<protein>
    <submittedName>
        <fullName evidence="3">Uncharacterized protein</fullName>
    </submittedName>
</protein>
<feature type="compositionally biased region" description="Basic residues" evidence="1">
    <location>
        <begin position="46"/>
        <end position="63"/>
    </location>
</feature>
<feature type="region of interest" description="Disordered" evidence="1">
    <location>
        <begin position="30"/>
        <end position="63"/>
    </location>
</feature>
<accession>A0A840ZNE2</accession>
<dbReference type="AlphaFoldDB" id="A0A840ZNE2"/>
<keyword evidence="4" id="KW-1185">Reference proteome</keyword>
<evidence type="ECO:0000313" key="3">
    <source>
        <dbReference type="EMBL" id="MBB5758840.1"/>
    </source>
</evidence>
<evidence type="ECO:0000256" key="2">
    <source>
        <dbReference type="SAM" id="Phobius"/>
    </source>
</evidence>